<keyword evidence="4" id="KW-0413">Isomerase</keyword>
<dbReference type="EMBL" id="CAFBRZ010000026">
    <property type="protein sequence ID" value="CAB5149865.1"/>
    <property type="molecule type" value="Genomic_DNA"/>
</dbReference>
<dbReference type="AlphaFoldDB" id="A0A6J6R307"/>
<evidence type="ECO:0000313" key="8">
    <source>
        <dbReference type="EMBL" id="CAB4923796.1"/>
    </source>
</evidence>
<keyword evidence="3" id="KW-0520">NAD</keyword>
<dbReference type="Pfam" id="PF01370">
    <property type="entry name" value="Epimerase"/>
    <property type="match status" value="1"/>
</dbReference>
<dbReference type="GO" id="GO:0003978">
    <property type="term" value="F:UDP-glucose 4-epimerase activity"/>
    <property type="evidence" value="ECO:0007669"/>
    <property type="project" value="InterPro"/>
</dbReference>
<comment type="similarity">
    <text evidence="2">Belongs to the NAD(P)-dependent epimerase/dehydratase family.</text>
</comment>
<sequence length="320" mass="34085">MKVLITGGTGYIGSTAVEIMHNQGYEISIFDDCSTGHSDSVPPGVPFLQGSLLDPSAVAMALDGVDAVMHFAGKSLVGESVEKPDLYHSVNVDGTRNLLDQMQIAGVAKIVFSSSAATYGEPQEIPILETAQTLPTNPYGATKLAIDHMISSQAQSHGISAVSLRYFNVAGAHKGMRGWLAERHNPETHLIPNVLRSTPDNPVKIFGTDWPTADGTCVRDYVHVIDLIDAHIKALESLTLGIHEIYNLGSGDGYSVREVVAAASKAIGHEIPTVDSPRRAGDPAVLIAGIEKAKRILGWVPSRGIDSMVSDTLKSFQGHD</sequence>
<evidence type="ECO:0000313" key="9">
    <source>
        <dbReference type="EMBL" id="CAB5149865.1"/>
    </source>
</evidence>
<dbReference type="InterPro" id="IPR001509">
    <property type="entry name" value="Epimerase_deHydtase"/>
</dbReference>
<proteinExistence type="inferred from homology"/>
<keyword evidence="5" id="KW-0119">Carbohydrate metabolism</keyword>
<dbReference type="PANTHER" id="PTHR43725:SF53">
    <property type="entry name" value="UDP-ARABINOSE 4-EPIMERASE 1"/>
    <property type="match status" value="1"/>
</dbReference>
<dbReference type="CDD" id="cd05247">
    <property type="entry name" value="UDP_G4E_1_SDR_e"/>
    <property type="match status" value="1"/>
</dbReference>
<dbReference type="InterPro" id="IPR036291">
    <property type="entry name" value="NAD(P)-bd_dom_sf"/>
</dbReference>
<name>A0A6J6R307_9ZZZZ</name>
<dbReference type="Gene3D" id="3.40.50.720">
    <property type="entry name" value="NAD(P)-binding Rossmann-like Domain"/>
    <property type="match status" value="1"/>
</dbReference>
<evidence type="ECO:0000256" key="4">
    <source>
        <dbReference type="ARBA" id="ARBA00023235"/>
    </source>
</evidence>
<gene>
    <name evidence="7" type="ORF">UFOPK2655_00905</name>
    <name evidence="8" type="ORF">UFOPK3667_00869</name>
    <name evidence="9" type="ORF">UFOPK4444_00588</name>
</gene>
<dbReference type="EMBL" id="CAFBMU010000008">
    <property type="protein sequence ID" value="CAB4923796.1"/>
    <property type="molecule type" value="Genomic_DNA"/>
</dbReference>
<comment type="cofactor">
    <cofactor evidence="1">
        <name>NAD(+)</name>
        <dbReference type="ChEBI" id="CHEBI:57540"/>
    </cofactor>
</comment>
<accession>A0A6J6R307</accession>
<dbReference type="InterPro" id="IPR005886">
    <property type="entry name" value="UDP_G4E"/>
</dbReference>
<dbReference type="Gene3D" id="3.90.25.10">
    <property type="entry name" value="UDP-galactose 4-epimerase, domain 1"/>
    <property type="match status" value="1"/>
</dbReference>
<evidence type="ECO:0000256" key="3">
    <source>
        <dbReference type="ARBA" id="ARBA00023027"/>
    </source>
</evidence>
<evidence type="ECO:0000259" key="6">
    <source>
        <dbReference type="Pfam" id="PF01370"/>
    </source>
</evidence>
<organism evidence="7">
    <name type="scientific">freshwater metagenome</name>
    <dbReference type="NCBI Taxonomy" id="449393"/>
    <lineage>
        <taxon>unclassified sequences</taxon>
        <taxon>metagenomes</taxon>
        <taxon>ecological metagenomes</taxon>
    </lineage>
</organism>
<dbReference type="NCBIfam" id="TIGR01179">
    <property type="entry name" value="galE"/>
    <property type="match status" value="1"/>
</dbReference>
<dbReference type="GO" id="GO:0033499">
    <property type="term" value="P:galactose catabolic process via UDP-galactose, Leloir pathway"/>
    <property type="evidence" value="ECO:0007669"/>
    <property type="project" value="TreeGrafter"/>
</dbReference>
<dbReference type="SUPFAM" id="SSF51735">
    <property type="entry name" value="NAD(P)-binding Rossmann-fold domains"/>
    <property type="match status" value="1"/>
</dbReference>
<dbReference type="PANTHER" id="PTHR43725">
    <property type="entry name" value="UDP-GLUCOSE 4-EPIMERASE"/>
    <property type="match status" value="1"/>
</dbReference>
<dbReference type="EMBL" id="CAEZYE010000046">
    <property type="protein sequence ID" value="CAB4713714.1"/>
    <property type="molecule type" value="Genomic_DNA"/>
</dbReference>
<evidence type="ECO:0000256" key="1">
    <source>
        <dbReference type="ARBA" id="ARBA00001911"/>
    </source>
</evidence>
<evidence type="ECO:0000313" key="7">
    <source>
        <dbReference type="EMBL" id="CAB4713714.1"/>
    </source>
</evidence>
<evidence type="ECO:0000256" key="5">
    <source>
        <dbReference type="ARBA" id="ARBA00023277"/>
    </source>
</evidence>
<evidence type="ECO:0000256" key="2">
    <source>
        <dbReference type="ARBA" id="ARBA00007637"/>
    </source>
</evidence>
<protein>
    <submittedName>
        <fullName evidence="7">Unannotated protein</fullName>
    </submittedName>
</protein>
<reference evidence="7" key="1">
    <citation type="submission" date="2020-05" db="EMBL/GenBank/DDBJ databases">
        <authorList>
            <person name="Chiriac C."/>
            <person name="Salcher M."/>
            <person name="Ghai R."/>
            <person name="Kavagutti S V."/>
        </authorList>
    </citation>
    <scope>NUCLEOTIDE SEQUENCE</scope>
</reference>
<feature type="domain" description="NAD-dependent epimerase/dehydratase" evidence="6">
    <location>
        <begin position="3"/>
        <end position="249"/>
    </location>
</feature>